<evidence type="ECO:0000256" key="5">
    <source>
        <dbReference type="ARBA" id="ARBA00023029"/>
    </source>
</evidence>
<keyword evidence="6 8" id="KW-0238">DNA-binding</keyword>
<dbReference type="Gene3D" id="1.10.460.10">
    <property type="entry name" value="Topoisomerase I, domain 2"/>
    <property type="match status" value="1"/>
</dbReference>
<evidence type="ECO:0000256" key="7">
    <source>
        <dbReference type="ARBA" id="ARBA00023235"/>
    </source>
</evidence>
<dbReference type="SMART" id="SM00436">
    <property type="entry name" value="TOP1Bc"/>
    <property type="match status" value="1"/>
</dbReference>
<evidence type="ECO:0000313" key="13">
    <source>
        <dbReference type="Proteomes" id="UP000028073"/>
    </source>
</evidence>
<dbReference type="InterPro" id="IPR013824">
    <property type="entry name" value="Topo_IA_cen_sub1"/>
</dbReference>
<dbReference type="InterPro" id="IPR013826">
    <property type="entry name" value="Topo_IA_cen_sub3"/>
</dbReference>
<evidence type="ECO:0000256" key="1">
    <source>
        <dbReference type="ARBA" id="ARBA00000213"/>
    </source>
</evidence>
<dbReference type="AlphaFoldDB" id="A0A081NJY0"/>
<dbReference type="OrthoDB" id="9803554at2"/>
<dbReference type="PROSITE" id="PS50880">
    <property type="entry name" value="TOPRIM"/>
    <property type="match status" value="1"/>
</dbReference>
<comment type="caution">
    <text evidence="8">Lacks conserved residue(s) required for the propagation of feature annotation.</text>
</comment>
<feature type="domain" description="Toprim" evidence="10">
    <location>
        <begin position="1"/>
        <end position="134"/>
    </location>
</feature>
<keyword evidence="7 8" id="KW-0413">Isomerase</keyword>
<feature type="region of interest" description="Interaction with DNA" evidence="8">
    <location>
        <begin position="194"/>
        <end position="199"/>
    </location>
</feature>
<comment type="cofactor">
    <cofactor evidence="8">
        <name>Mg(2+)</name>
        <dbReference type="ChEBI" id="CHEBI:18420"/>
    </cofactor>
    <text evidence="8">Binds two Mg(2+) per subunit.</text>
</comment>
<evidence type="ECO:0000256" key="4">
    <source>
        <dbReference type="ARBA" id="ARBA00022842"/>
    </source>
</evidence>
<evidence type="ECO:0000256" key="3">
    <source>
        <dbReference type="ARBA" id="ARBA00022723"/>
    </source>
</evidence>
<dbReference type="EMBL" id="JOKH01000001">
    <property type="protein sequence ID" value="KEQ18753.1"/>
    <property type="molecule type" value="Genomic_DNA"/>
</dbReference>
<dbReference type="GO" id="GO:0043597">
    <property type="term" value="C:cytoplasmic replication fork"/>
    <property type="evidence" value="ECO:0007669"/>
    <property type="project" value="TreeGrafter"/>
</dbReference>
<evidence type="ECO:0000259" key="10">
    <source>
        <dbReference type="PROSITE" id="PS50880"/>
    </source>
</evidence>
<proteinExistence type="inferred from homology"/>
<dbReference type="GO" id="GO:0006281">
    <property type="term" value="P:DNA repair"/>
    <property type="evidence" value="ECO:0007669"/>
    <property type="project" value="TreeGrafter"/>
</dbReference>
<dbReference type="SMART" id="SM00437">
    <property type="entry name" value="TOP1Ac"/>
    <property type="match status" value="1"/>
</dbReference>
<evidence type="ECO:0000256" key="2">
    <source>
        <dbReference type="ARBA" id="ARBA00009446"/>
    </source>
</evidence>
<dbReference type="PANTHER" id="PTHR11390:SF21">
    <property type="entry name" value="DNA TOPOISOMERASE 3-ALPHA"/>
    <property type="match status" value="1"/>
</dbReference>
<keyword evidence="3 8" id="KW-0479">Metal-binding</keyword>
<dbReference type="FunFam" id="3.40.50.140:FF:000004">
    <property type="entry name" value="DNA topoisomerase 3"/>
    <property type="match status" value="1"/>
</dbReference>
<gene>
    <name evidence="8" type="primary">topB</name>
    <name evidence="12" type="ORF">GZ78_01260</name>
</gene>
<dbReference type="SMART" id="SM00493">
    <property type="entry name" value="TOPRIM"/>
    <property type="match status" value="1"/>
</dbReference>
<dbReference type="InterPro" id="IPR034144">
    <property type="entry name" value="TOPRIM_TopoIII"/>
</dbReference>
<dbReference type="Gene3D" id="2.70.20.10">
    <property type="entry name" value="Topoisomerase I, domain 3"/>
    <property type="match status" value="1"/>
</dbReference>
<dbReference type="GO" id="GO:0003917">
    <property type="term" value="F:DNA topoisomerase type I (single strand cut, ATP-independent) activity"/>
    <property type="evidence" value="ECO:0007669"/>
    <property type="project" value="UniProtKB-UniRule"/>
</dbReference>
<feature type="active site" description="O-(5'-phospho-DNA)-tyrosine intermediate" evidence="8">
    <location>
        <position position="327"/>
    </location>
</feature>
<dbReference type="RefSeq" id="WP_034832080.1">
    <property type="nucleotide sequence ID" value="NZ_JOKH01000001.1"/>
</dbReference>
<evidence type="ECO:0000256" key="6">
    <source>
        <dbReference type="ARBA" id="ARBA00023125"/>
    </source>
</evidence>
<name>A0A081NJY0_9GAMM</name>
<feature type="site" description="Interaction with DNA" evidence="8">
    <location>
        <position position="61"/>
    </location>
</feature>
<dbReference type="PANTHER" id="PTHR11390">
    <property type="entry name" value="PROKARYOTIC DNA TOPOISOMERASE"/>
    <property type="match status" value="1"/>
</dbReference>
<keyword evidence="13" id="KW-1185">Reference proteome</keyword>
<dbReference type="CDD" id="cd00186">
    <property type="entry name" value="TOP1Ac"/>
    <property type="match status" value="1"/>
</dbReference>
<dbReference type="InterPro" id="IPR005738">
    <property type="entry name" value="TopoIII"/>
</dbReference>
<keyword evidence="5 8" id="KW-0799">Topoisomerase</keyword>
<dbReference type="CDD" id="cd03362">
    <property type="entry name" value="TOPRIM_TopoIA_TopoIII"/>
    <property type="match status" value="1"/>
</dbReference>
<dbReference type="InterPro" id="IPR023406">
    <property type="entry name" value="Topo_IA_AS"/>
</dbReference>
<evidence type="ECO:0000256" key="9">
    <source>
        <dbReference type="SAM" id="MobiDB-lite"/>
    </source>
</evidence>
<feature type="binding site" evidence="8">
    <location>
        <position position="7"/>
    </location>
    <ligand>
        <name>Mg(2+)</name>
        <dbReference type="ChEBI" id="CHEBI:18420"/>
        <label>1</label>
        <note>catalytic</note>
    </ligand>
</feature>
<dbReference type="GO" id="GO:0006310">
    <property type="term" value="P:DNA recombination"/>
    <property type="evidence" value="ECO:0007669"/>
    <property type="project" value="TreeGrafter"/>
</dbReference>
<dbReference type="InterPro" id="IPR013497">
    <property type="entry name" value="Topo_IA_cen"/>
</dbReference>
<protein>
    <recommendedName>
        <fullName evidence="8">DNA topoisomerase 3</fullName>
        <ecNumber evidence="8">5.6.2.1</ecNumber>
    </recommendedName>
    <alternativeName>
        <fullName evidence="8">DNA topoisomerase III</fullName>
    </alternativeName>
</protein>
<feature type="compositionally biased region" description="Basic residues" evidence="9">
    <location>
        <begin position="626"/>
        <end position="641"/>
    </location>
</feature>
<dbReference type="InterPro" id="IPR000380">
    <property type="entry name" value="Topo_IA"/>
</dbReference>
<feature type="site" description="Interaction with DNA" evidence="8">
    <location>
        <position position="178"/>
    </location>
</feature>
<evidence type="ECO:0000313" key="12">
    <source>
        <dbReference type="EMBL" id="KEQ18753.1"/>
    </source>
</evidence>
<dbReference type="EC" id="5.6.2.1" evidence="8"/>
<organism evidence="12 13">
    <name type="scientific">Endozoicomonas numazuensis</name>
    <dbReference type="NCBI Taxonomy" id="1137799"/>
    <lineage>
        <taxon>Bacteria</taxon>
        <taxon>Pseudomonadati</taxon>
        <taxon>Pseudomonadota</taxon>
        <taxon>Gammaproteobacteria</taxon>
        <taxon>Oceanospirillales</taxon>
        <taxon>Endozoicomonadaceae</taxon>
        <taxon>Endozoicomonas</taxon>
    </lineage>
</organism>
<comment type="similarity">
    <text evidence="2 8">Belongs to the type IA topoisomerase family.</text>
</comment>
<dbReference type="SUPFAM" id="SSF56712">
    <property type="entry name" value="Prokaryotic type I DNA topoisomerase"/>
    <property type="match status" value="1"/>
</dbReference>
<dbReference type="NCBIfam" id="TIGR01056">
    <property type="entry name" value="topB"/>
    <property type="match status" value="1"/>
</dbReference>
<dbReference type="Gene3D" id="3.40.50.140">
    <property type="match status" value="1"/>
</dbReference>
<feature type="domain" description="Topo IA-type catalytic" evidence="11">
    <location>
        <begin position="155"/>
        <end position="605"/>
    </location>
</feature>
<feature type="site" description="Interaction with DNA" evidence="8">
    <location>
        <position position="329"/>
    </location>
</feature>
<dbReference type="GO" id="GO:0003677">
    <property type="term" value="F:DNA binding"/>
    <property type="evidence" value="ECO:0007669"/>
    <property type="project" value="UniProtKB-KW"/>
</dbReference>
<dbReference type="Pfam" id="PF01131">
    <property type="entry name" value="Topoisom_bac"/>
    <property type="match status" value="1"/>
</dbReference>
<dbReference type="InterPro" id="IPR006171">
    <property type="entry name" value="TOPRIM_dom"/>
</dbReference>
<dbReference type="eggNOG" id="COG0550">
    <property type="taxonomic scope" value="Bacteria"/>
</dbReference>
<dbReference type="PROSITE" id="PS00396">
    <property type="entry name" value="TOPO_IA_1"/>
    <property type="match status" value="1"/>
</dbReference>
<evidence type="ECO:0000259" key="11">
    <source>
        <dbReference type="PROSITE" id="PS52039"/>
    </source>
</evidence>
<dbReference type="HAMAP" id="MF_00953">
    <property type="entry name" value="Topoisom_3_prok"/>
    <property type="match status" value="1"/>
</dbReference>
<dbReference type="STRING" id="1137799.GZ78_01260"/>
<reference evidence="12 13" key="1">
    <citation type="submission" date="2014-06" db="EMBL/GenBank/DDBJ databases">
        <title>Whole Genome Sequences of Three Symbiotic Endozoicomonas Bacteria.</title>
        <authorList>
            <person name="Neave M.J."/>
            <person name="Apprill A."/>
            <person name="Voolstra C.R."/>
        </authorList>
    </citation>
    <scope>NUCLEOTIDE SEQUENCE [LARGE SCALE GENOMIC DNA]</scope>
    <source>
        <strain evidence="12 13">DSM 25634</strain>
    </source>
</reference>
<feature type="binding site" evidence="8">
    <location>
        <position position="103"/>
    </location>
    <ligand>
        <name>Mg(2+)</name>
        <dbReference type="ChEBI" id="CHEBI:18420"/>
        <label>1</label>
        <note>catalytic</note>
    </ligand>
</feature>
<dbReference type="FunFam" id="1.10.290.10:FF:000004">
    <property type="entry name" value="DNA topoisomerase 3"/>
    <property type="match status" value="1"/>
</dbReference>
<dbReference type="InterPro" id="IPR013825">
    <property type="entry name" value="Topo_IA_cen_sub2"/>
</dbReference>
<feature type="region of interest" description="Disordered" evidence="9">
    <location>
        <begin position="617"/>
        <end position="641"/>
    </location>
</feature>
<comment type="caution">
    <text evidence="12">The sequence shown here is derived from an EMBL/GenBank/DDBJ whole genome shotgun (WGS) entry which is preliminary data.</text>
</comment>
<sequence length="641" mass="72107">MRLIIAEKPSLGRAIADVLPRPHKKQDGYVETASGDVVTWCIGHLLEQVEPENYDPAYKQWRFEHLPIVPQQWQLQPRKNTRSQLSVIRKLLKTADTIVHAGDPDREGQLLVDEVLDYLKLSQARKKNVRRLLVNDLNGSAVKKALARMQSNSDYVPLSVSALARSRADWLYGINLTRAYTVLGKKAGYGGLLSVGRVQTPVLGLVVRRDEEIANFQPKPYFEVFALLVTDQGECFKAKWQPSEACQPWMDDEGRVLDRRLAENVVSRVQGKQGEISKLDKKPGKETPPLPYSLSVLQIDAARQLRLSAKEVLDVCQKLYEQKLVTYPRSDCRYLPVEHFREAPEVLGAIRSNDEHLANAVDGALPDRKSKAWNDSKVGAHHAIIPTTRRADLYKMGDRERKLYGLIARQYVAQFYPDHKFSAQKVSIIIEGGLFTASSRTVMEEGWKAVFPRKPSSPEKEDSQRLPEMTKGQALLCKEAELAEKQTQPPKSFTDATLLSAMTGIARYVKDSEIRKVLKETDGLGTEATRAGIIELLFNRKYLARQGKNIHATETGKALIKALPEPVSQPDMTARWEASLNQIVEKKGSYQSFMSQLEQQLTQLLLEAGQSGTINVQGLPPVSASRFKKKTRRKKAPRRAS</sequence>
<dbReference type="Pfam" id="PF01751">
    <property type="entry name" value="Toprim"/>
    <property type="match status" value="1"/>
</dbReference>
<dbReference type="NCBIfam" id="NF005829">
    <property type="entry name" value="PRK07726.1"/>
    <property type="match status" value="1"/>
</dbReference>
<dbReference type="InterPro" id="IPR003602">
    <property type="entry name" value="Topo_IA_DNA-bd_dom"/>
</dbReference>
<comment type="function">
    <text evidence="8">Releases the supercoiling and torsional tension of DNA, which is introduced during the DNA replication and transcription, by transiently cleaving and rejoining one strand of the DNA duplex. Introduces a single-strand break via transesterification at a target site in duplex DNA. The scissile phosphodiester is attacked by the catalytic tyrosine of the enzyme, resulting in the formation of a DNA-(5'-phosphotyrosyl)-enzyme intermediate and the expulsion of a 3'-OH DNA strand. The free DNA strand then undergoes passage around the unbroken strand, thus removing DNA supercoils. Finally, in the religation step, the DNA 3'-OH attacks the covalent intermediate to expel the active-site tyrosine and restore the DNA phosphodiester backbone.</text>
</comment>
<dbReference type="PROSITE" id="PS52039">
    <property type="entry name" value="TOPO_IA_2"/>
    <property type="match status" value="1"/>
</dbReference>
<dbReference type="InterPro" id="IPR023405">
    <property type="entry name" value="Topo_IA_core_domain"/>
</dbReference>
<dbReference type="PRINTS" id="PR00417">
    <property type="entry name" value="PRTPISMRASEI"/>
</dbReference>
<dbReference type="GO" id="GO:0006265">
    <property type="term" value="P:DNA topological change"/>
    <property type="evidence" value="ECO:0007669"/>
    <property type="project" value="UniProtKB-UniRule"/>
</dbReference>
<accession>A0A081NJY0</accession>
<feature type="binding site" evidence="8">
    <location>
        <position position="105"/>
    </location>
    <ligand>
        <name>Mg(2+)</name>
        <dbReference type="ChEBI" id="CHEBI:18420"/>
        <label>2</label>
    </ligand>
</feature>
<evidence type="ECO:0000256" key="8">
    <source>
        <dbReference type="HAMAP-Rule" id="MF_00953"/>
    </source>
</evidence>
<feature type="binding site" evidence="8">
    <location>
        <position position="103"/>
    </location>
    <ligand>
        <name>Mg(2+)</name>
        <dbReference type="ChEBI" id="CHEBI:18420"/>
        <label>2</label>
    </ligand>
</feature>
<comment type="catalytic activity">
    <reaction evidence="1 8">
        <text>ATP-independent breakage of single-stranded DNA, followed by passage and rejoining.</text>
        <dbReference type="EC" id="5.6.2.1"/>
    </reaction>
</comment>
<dbReference type="InterPro" id="IPR003601">
    <property type="entry name" value="Topo_IA_2"/>
</dbReference>
<dbReference type="Gene3D" id="1.10.290.10">
    <property type="entry name" value="Topoisomerase I, domain 4"/>
    <property type="match status" value="1"/>
</dbReference>
<keyword evidence="4 8" id="KW-0460">Magnesium</keyword>
<dbReference type="Proteomes" id="UP000028073">
    <property type="component" value="Unassembled WGS sequence"/>
</dbReference>
<dbReference type="GO" id="GO:0000287">
    <property type="term" value="F:magnesium ion binding"/>
    <property type="evidence" value="ECO:0007669"/>
    <property type="project" value="UniProtKB-UniRule"/>
</dbReference>
<feature type="site" description="Interaction with DNA" evidence="8">
    <location>
        <position position="170"/>
    </location>
</feature>